<protein>
    <submittedName>
        <fullName evidence="3">Uncharacterized protein</fullName>
    </submittedName>
</protein>
<feature type="compositionally biased region" description="Basic and acidic residues" evidence="1">
    <location>
        <begin position="148"/>
        <end position="161"/>
    </location>
</feature>
<name>A0A8I0K2V9_9ACTN</name>
<dbReference type="RefSeq" id="WP_154597263.1">
    <property type="nucleotide sequence ID" value="NZ_CP060587.1"/>
</dbReference>
<evidence type="ECO:0000256" key="2">
    <source>
        <dbReference type="SAM" id="Phobius"/>
    </source>
</evidence>
<dbReference type="EMBL" id="JACTVM010000003">
    <property type="protein sequence ID" value="MBC9226974.1"/>
    <property type="molecule type" value="Genomic_DNA"/>
</dbReference>
<feature type="compositionally biased region" description="Basic and acidic residues" evidence="1">
    <location>
        <begin position="34"/>
        <end position="58"/>
    </location>
</feature>
<evidence type="ECO:0000313" key="3">
    <source>
        <dbReference type="EMBL" id="MBC9226974.1"/>
    </source>
</evidence>
<dbReference type="AlphaFoldDB" id="A0A8I0K2V9"/>
<keyword evidence="2" id="KW-1133">Transmembrane helix</keyword>
<feature type="transmembrane region" description="Helical" evidence="2">
    <location>
        <begin position="6"/>
        <end position="28"/>
    </location>
</feature>
<feature type="compositionally biased region" description="Low complexity" evidence="1">
    <location>
        <begin position="59"/>
        <end position="74"/>
    </location>
</feature>
<proteinExistence type="predicted"/>
<keyword evidence="5" id="KW-1185">Reference proteome</keyword>
<gene>
    <name evidence="4" type="ORF">H9L21_00100</name>
    <name evidence="3" type="ORF">IBG24_11650</name>
</gene>
<dbReference type="Proteomes" id="UP000620591">
    <property type="component" value="Unassembled WGS sequence"/>
</dbReference>
<dbReference type="Proteomes" id="UP000515871">
    <property type="component" value="Chromosome"/>
</dbReference>
<keyword evidence="2" id="KW-0472">Membrane</keyword>
<reference evidence="3" key="1">
    <citation type="submission" date="2020-09" db="EMBL/GenBank/DDBJ databases">
        <title>Novel species in genus Aeromicrobium.</title>
        <authorList>
            <person name="Zhang G."/>
        </authorList>
    </citation>
    <scope>NUCLEOTIDE SEQUENCE</scope>
    <source>
        <strain evidence="4">Zg-629</strain>
        <strain evidence="5">zg-629</strain>
        <strain evidence="3">Zg-636</strain>
    </source>
</reference>
<feature type="region of interest" description="Disordered" evidence="1">
    <location>
        <begin position="34"/>
        <end position="175"/>
    </location>
</feature>
<organism evidence="3 6">
    <name type="scientific">Aeromicrobium senzhongii</name>
    <dbReference type="NCBI Taxonomy" id="2663859"/>
    <lineage>
        <taxon>Bacteria</taxon>
        <taxon>Bacillati</taxon>
        <taxon>Actinomycetota</taxon>
        <taxon>Actinomycetes</taxon>
        <taxon>Propionibacteriales</taxon>
        <taxon>Nocardioidaceae</taxon>
        <taxon>Aeromicrobium</taxon>
    </lineage>
</organism>
<sequence>MDNIDTWVWVLIAVVAVLLVAALVWALTKGRQAKEQRRLEKERENREEAARLRDEAHEATVTARQTEAEAAAARADAEQARLDAERLEQRAGKLEGEATEVKQHAEHHSTQADKIDPDVTTDKHGNVTETYETRETTTAADPAVAGGEYRETRTDVTRDEVLPPDPGQGPDATRR</sequence>
<feature type="compositionally biased region" description="Basic and acidic residues" evidence="1">
    <location>
        <begin position="75"/>
        <end position="135"/>
    </location>
</feature>
<evidence type="ECO:0000256" key="1">
    <source>
        <dbReference type="SAM" id="MobiDB-lite"/>
    </source>
</evidence>
<evidence type="ECO:0000313" key="5">
    <source>
        <dbReference type="Proteomes" id="UP000515871"/>
    </source>
</evidence>
<keyword evidence="2" id="KW-0812">Transmembrane</keyword>
<evidence type="ECO:0000313" key="4">
    <source>
        <dbReference type="EMBL" id="QNL94434.1"/>
    </source>
</evidence>
<accession>A0A8I0K2V9</accession>
<dbReference type="EMBL" id="CP060587">
    <property type="protein sequence ID" value="QNL94434.1"/>
    <property type="molecule type" value="Genomic_DNA"/>
</dbReference>
<evidence type="ECO:0000313" key="6">
    <source>
        <dbReference type="Proteomes" id="UP000620591"/>
    </source>
</evidence>